<feature type="region of interest" description="Disordered" evidence="1">
    <location>
        <begin position="338"/>
        <end position="370"/>
    </location>
</feature>
<accession>A0A8T0QTZ4</accession>
<dbReference type="EMBL" id="CM029048">
    <property type="protein sequence ID" value="KAG2576631.1"/>
    <property type="molecule type" value="Genomic_DNA"/>
</dbReference>
<feature type="compositionally biased region" description="Basic and acidic residues" evidence="1">
    <location>
        <begin position="361"/>
        <end position="370"/>
    </location>
</feature>
<feature type="region of interest" description="Disordered" evidence="1">
    <location>
        <begin position="94"/>
        <end position="135"/>
    </location>
</feature>
<name>A0A8T0QTZ4_PANVG</name>
<reference evidence="2 3" key="1">
    <citation type="submission" date="2020-05" db="EMBL/GenBank/DDBJ databases">
        <title>WGS assembly of Panicum virgatum.</title>
        <authorList>
            <person name="Lovell J.T."/>
            <person name="Jenkins J."/>
            <person name="Shu S."/>
            <person name="Juenger T.E."/>
            <person name="Schmutz J."/>
        </authorList>
    </citation>
    <scope>NUCLEOTIDE SEQUENCE [LARGE SCALE GENOMIC DNA]</scope>
    <source>
        <strain evidence="3">cv. AP13</strain>
    </source>
</reference>
<keyword evidence="3" id="KW-1185">Reference proteome</keyword>
<evidence type="ECO:0000313" key="3">
    <source>
        <dbReference type="Proteomes" id="UP000823388"/>
    </source>
</evidence>
<feature type="compositionally biased region" description="Low complexity" evidence="1">
    <location>
        <begin position="188"/>
        <end position="199"/>
    </location>
</feature>
<feature type="region of interest" description="Disordered" evidence="1">
    <location>
        <begin position="59"/>
        <end position="81"/>
    </location>
</feature>
<evidence type="ECO:0000256" key="1">
    <source>
        <dbReference type="SAM" id="MobiDB-lite"/>
    </source>
</evidence>
<evidence type="ECO:0000313" key="2">
    <source>
        <dbReference type="EMBL" id="KAG2576631.1"/>
    </source>
</evidence>
<protein>
    <submittedName>
        <fullName evidence="2">Uncharacterized protein</fullName>
    </submittedName>
</protein>
<sequence length="370" mass="39592">MVLFIYCSHLYYAITSIHSRSDGSHPFHLSLQYFESTAEDLNPLAHSFRKIRGAAGKLSTSCTSSIPPSPSSAPSSPSQVPLRSRLGLAAARYASGRGRRPAGPPAEGIPARSSAHARPGLAEATAWRGHRRGECRRGRRCTIPHGLQGSGKRRRRAALVRWKIQSDRIVEPRHYSNPTISLSHPHLSPTAAAAASPSTGERRDLSPPPCSLPAPPTPLRPPVGGAEDGRRRRGAAASSGRSRPYAEAEARPGGAEARCGRGLRAAPCCPAALPSLRPSPLSLSLSLSLSPYLSLSCAGRIRLRGAATRQLELGPACRAAAAGSRACGGARRMVAGRRRGVRRRSARGREERAWPAAGRWSPDRRPRFFL</sequence>
<dbReference type="Proteomes" id="UP000823388">
    <property type="component" value="Chromosome 6N"/>
</dbReference>
<feature type="region of interest" description="Disordered" evidence="1">
    <location>
        <begin position="175"/>
        <end position="254"/>
    </location>
</feature>
<dbReference type="AlphaFoldDB" id="A0A8T0QTZ4"/>
<gene>
    <name evidence="2" type="ORF">PVAP13_6NG036066</name>
</gene>
<feature type="compositionally biased region" description="Pro residues" evidence="1">
    <location>
        <begin position="206"/>
        <end position="221"/>
    </location>
</feature>
<organism evidence="2 3">
    <name type="scientific">Panicum virgatum</name>
    <name type="common">Blackwell switchgrass</name>
    <dbReference type="NCBI Taxonomy" id="38727"/>
    <lineage>
        <taxon>Eukaryota</taxon>
        <taxon>Viridiplantae</taxon>
        <taxon>Streptophyta</taxon>
        <taxon>Embryophyta</taxon>
        <taxon>Tracheophyta</taxon>
        <taxon>Spermatophyta</taxon>
        <taxon>Magnoliopsida</taxon>
        <taxon>Liliopsida</taxon>
        <taxon>Poales</taxon>
        <taxon>Poaceae</taxon>
        <taxon>PACMAD clade</taxon>
        <taxon>Panicoideae</taxon>
        <taxon>Panicodae</taxon>
        <taxon>Paniceae</taxon>
        <taxon>Panicinae</taxon>
        <taxon>Panicum</taxon>
        <taxon>Panicum sect. Hiantes</taxon>
    </lineage>
</organism>
<comment type="caution">
    <text evidence="2">The sequence shown here is derived from an EMBL/GenBank/DDBJ whole genome shotgun (WGS) entry which is preliminary data.</text>
</comment>
<proteinExistence type="predicted"/>